<evidence type="ECO:0000313" key="2">
    <source>
        <dbReference type="EMBL" id="VAX06078.1"/>
    </source>
</evidence>
<gene>
    <name evidence="2" type="ORF">MNBD_GAMMA26-904</name>
</gene>
<dbReference type="SUPFAM" id="SSF88659">
    <property type="entry name" value="Sigma3 and sigma4 domains of RNA polymerase sigma factors"/>
    <property type="match status" value="1"/>
</dbReference>
<protein>
    <recommendedName>
        <fullName evidence="1">RNA polymerase sigma factor 70 region 4 type 2 domain-containing protein</fullName>
    </recommendedName>
</protein>
<dbReference type="EMBL" id="UOFX01000011">
    <property type="protein sequence ID" value="VAX06078.1"/>
    <property type="molecule type" value="Genomic_DNA"/>
</dbReference>
<dbReference type="AlphaFoldDB" id="A0A3B1B3R0"/>
<sequence>MLRIFEEMSVAETATTMGCRQGTVKAQLHKAMQNLRSHKCGGMEHE</sequence>
<dbReference type="GO" id="GO:0016987">
    <property type="term" value="F:sigma factor activity"/>
    <property type="evidence" value="ECO:0007669"/>
    <property type="project" value="InterPro"/>
</dbReference>
<proteinExistence type="predicted"/>
<name>A0A3B1B3R0_9ZZZZ</name>
<feature type="domain" description="RNA polymerase sigma factor 70 region 4 type 2" evidence="1">
    <location>
        <begin position="2"/>
        <end position="35"/>
    </location>
</feature>
<dbReference type="InterPro" id="IPR013324">
    <property type="entry name" value="RNA_pol_sigma_r3/r4-like"/>
</dbReference>
<dbReference type="GO" id="GO:0003677">
    <property type="term" value="F:DNA binding"/>
    <property type="evidence" value="ECO:0007669"/>
    <property type="project" value="InterPro"/>
</dbReference>
<dbReference type="Gene3D" id="1.10.10.10">
    <property type="entry name" value="Winged helix-like DNA-binding domain superfamily/Winged helix DNA-binding domain"/>
    <property type="match status" value="1"/>
</dbReference>
<accession>A0A3B1B3R0</accession>
<dbReference type="InterPro" id="IPR036388">
    <property type="entry name" value="WH-like_DNA-bd_sf"/>
</dbReference>
<organism evidence="2">
    <name type="scientific">hydrothermal vent metagenome</name>
    <dbReference type="NCBI Taxonomy" id="652676"/>
    <lineage>
        <taxon>unclassified sequences</taxon>
        <taxon>metagenomes</taxon>
        <taxon>ecological metagenomes</taxon>
    </lineage>
</organism>
<dbReference type="GO" id="GO:0006352">
    <property type="term" value="P:DNA-templated transcription initiation"/>
    <property type="evidence" value="ECO:0007669"/>
    <property type="project" value="InterPro"/>
</dbReference>
<dbReference type="InterPro" id="IPR013249">
    <property type="entry name" value="RNA_pol_sigma70_r4_t2"/>
</dbReference>
<reference evidence="2" key="1">
    <citation type="submission" date="2018-06" db="EMBL/GenBank/DDBJ databases">
        <authorList>
            <person name="Zhirakovskaya E."/>
        </authorList>
    </citation>
    <scope>NUCLEOTIDE SEQUENCE</scope>
</reference>
<dbReference type="Pfam" id="PF08281">
    <property type="entry name" value="Sigma70_r4_2"/>
    <property type="match status" value="1"/>
</dbReference>
<evidence type="ECO:0000259" key="1">
    <source>
        <dbReference type="Pfam" id="PF08281"/>
    </source>
</evidence>